<evidence type="ECO:0000256" key="5">
    <source>
        <dbReference type="ARBA" id="ARBA00023014"/>
    </source>
</evidence>
<keyword evidence="3" id="KW-0560">Oxidoreductase</keyword>
<protein>
    <submittedName>
        <fullName evidence="7">Aromatic ring-hydroxylating dioxygenase subunit alpha</fullName>
    </submittedName>
</protein>
<evidence type="ECO:0000256" key="3">
    <source>
        <dbReference type="ARBA" id="ARBA00023002"/>
    </source>
</evidence>
<dbReference type="Proteomes" id="UP000664303">
    <property type="component" value="Unassembled WGS sequence"/>
</dbReference>
<reference evidence="7" key="1">
    <citation type="submission" date="2021-02" db="EMBL/GenBank/DDBJ databases">
        <title>PHA producing bacteria isolated from coastal sediment in Guangdong, Shenzhen.</title>
        <authorList>
            <person name="Zheng W."/>
            <person name="Yu S."/>
            <person name="Huang Y."/>
        </authorList>
    </citation>
    <scope>NUCLEOTIDE SEQUENCE</scope>
    <source>
        <strain evidence="7">TN14-10</strain>
    </source>
</reference>
<dbReference type="GO" id="GO:0046872">
    <property type="term" value="F:metal ion binding"/>
    <property type="evidence" value="ECO:0007669"/>
    <property type="project" value="UniProtKB-KW"/>
</dbReference>
<evidence type="ECO:0000313" key="8">
    <source>
        <dbReference type="Proteomes" id="UP000664303"/>
    </source>
</evidence>
<dbReference type="InterPro" id="IPR036922">
    <property type="entry name" value="Rieske_2Fe-2S_sf"/>
</dbReference>
<dbReference type="SUPFAM" id="SSF55961">
    <property type="entry name" value="Bet v1-like"/>
    <property type="match status" value="1"/>
</dbReference>
<organism evidence="7 8">
    <name type="scientific">Parahaliea mediterranea</name>
    <dbReference type="NCBI Taxonomy" id="651086"/>
    <lineage>
        <taxon>Bacteria</taxon>
        <taxon>Pseudomonadati</taxon>
        <taxon>Pseudomonadota</taxon>
        <taxon>Gammaproteobacteria</taxon>
        <taxon>Cellvibrionales</taxon>
        <taxon>Halieaceae</taxon>
        <taxon>Parahaliea</taxon>
    </lineage>
</organism>
<dbReference type="InterPro" id="IPR050584">
    <property type="entry name" value="Cholesterol_7-desaturase"/>
</dbReference>
<dbReference type="PROSITE" id="PS51296">
    <property type="entry name" value="RIESKE"/>
    <property type="match status" value="1"/>
</dbReference>
<evidence type="ECO:0000256" key="1">
    <source>
        <dbReference type="ARBA" id="ARBA00022714"/>
    </source>
</evidence>
<dbReference type="GO" id="GO:0051213">
    <property type="term" value="F:dioxygenase activity"/>
    <property type="evidence" value="ECO:0007669"/>
    <property type="project" value="UniProtKB-KW"/>
</dbReference>
<keyword evidence="8" id="KW-1185">Reference proteome</keyword>
<dbReference type="AlphaFoldDB" id="A0A939IJ67"/>
<dbReference type="CDD" id="cd08878">
    <property type="entry name" value="RHO_alpha_C_DMO-like"/>
    <property type="match status" value="1"/>
</dbReference>
<dbReference type="GO" id="GO:0051537">
    <property type="term" value="F:2 iron, 2 sulfur cluster binding"/>
    <property type="evidence" value="ECO:0007669"/>
    <property type="project" value="UniProtKB-KW"/>
</dbReference>
<dbReference type="Gene3D" id="2.102.10.10">
    <property type="entry name" value="Rieske [2Fe-2S] iron-sulphur domain"/>
    <property type="match status" value="1"/>
</dbReference>
<accession>A0A939IJ67</accession>
<dbReference type="Pfam" id="PF00355">
    <property type="entry name" value="Rieske"/>
    <property type="match status" value="1"/>
</dbReference>
<dbReference type="InterPro" id="IPR044043">
    <property type="entry name" value="VanA_C_cat"/>
</dbReference>
<evidence type="ECO:0000256" key="2">
    <source>
        <dbReference type="ARBA" id="ARBA00022723"/>
    </source>
</evidence>
<dbReference type="PANTHER" id="PTHR21266">
    <property type="entry name" value="IRON-SULFUR DOMAIN CONTAINING PROTEIN"/>
    <property type="match status" value="1"/>
</dbReference>
<comment type="caution">
    <text evidence="7">The sequence shown here is derived from an EMBL/GenBank/DDBJ whole genome shotgun (WGS) entry which is preliminary data.</text>
</comment>
<dbReference type="Pfam" id="PF19112">
    <property type="entry name" value="VanA_C"/>
    <property type="match status" value="1"/>
</dbReference>
<name>A0A939IJ67_9GAMM</name>
<proteinExistence type="predicted"/>
<evidence type="ECO:0000313" key="7">
    <source>
        <dbReference type="EMBL" id="MBN7797324.1"/>
    </source>
</evidence>
<evidence type="ECO:0000256" key="4">
    <source>
        <dbReference type="ARBA" id="ARBA00023004"/>
    </source>
</evidence>
<dbReference type="InterPro" id="IPR017941">
    <property type="entry name" value="Rieske_2Fe-2S"/>
</dbReference>
<dbReference type="Gene3D" id="3.90.380.10">
    <property type="entry name" value="Naphthalene 1,2-dioxygenase Alpha Subunit, Chain A, domain 1"/>
    <property type="match status" value="1"/>
</dbReference>
<dbReference type="PANTHER" id="PTHR21266:SF60">
    <property type="entry name" value="3-KETOSTEROID-9-ALPHA-MONOOXYGENASE, OXYGENASE COMPONENT"/>
    <property type="match status" value="1"/>
</dbReference>
<keyword evidence="7" id="KW-0223">Dioxygenase</keyword>
<evidence type="ECO:0000259" key="6">
    <source>
        <dbReference type="PROSITE" id="PS51296"/>
    </source>
</evidence>
<sequence length="355" mass="41077">MWYAAAWEWEVAEADNKLARTICEVPLVFYKSESKGYVALDNRCCHRSAPLSLGRVEGDCLRCMYHGLLFNPAGEVIEIPGQDHIGANMKVRSYPVCSKGGMLWIWMGDADRADESDIHDFPPLSQPDQWRGFDRGDYLHYDANWLLIVDNLSDFSHVAFVHANTLGGSEAYAYDTQAEDLEKLDNGFKVVRWHRNSAPPPFHRKVIPAAEHEVDLDRCNTMAMYLPGVFLMETLFEPVGDNADQGRRREYRNCQFMTPETRNTTHFFWDYLHGSDLDNPDIAVSLKDSLMEGFMEDKIFIEEQQKLLEKSPDFAPKSFTADRAFSHFRNRWKIRLQEEDETQPLQIKDNPRRIL</sequence>
<dbReference type="SUPFAM" id="SSF50022">
    <property type="entry name" value="ISP domain"/>
    <property type="match status" value="1"/>
</dbReference>
<keyword evidence="4" id="KW-0408">Iron</keyword>
<keyword evidence="1" id="KW-0001">2Fe-2S</keyword>
<gene>
    <name evidence="7" type="ORF">JYP50_12020</name>
</gene>
<keyword evidence="5" id="KW-0411">Iron-sulfur</keyword>
<feature type="domain" description="Rieske" evidence="6">
    <location>
        <begin position="2"/>
        <end position="105"/>
    </location>
</feature>
<dbReference type="EMBL" id="JAFKCZ010000008">
    <property type="protein sequence ID" value="MBN7797324.1"/>
    <property type="molecule type" value="Genomic_DNA"/>
</dbReference>
<keyword evidence="2" id="KW-0479">Metal-binding</keyword>